<dbReference type="Proteomes" id="UP000008514">
    <property type="component" value="Chromosome"/>
</dbReference>
<gene>
    <name evidence="4" type="ordered locus">P700755_001440</name>
</gene>
<keyword evidence="5" id="KW-1185">Reference proteome</keyword>
<evidence type="ECO:0000256" key="1">
    <source>
        <dbReference type="SAM" id="Coils"/>
    </source>
</evidence>
<proteinExistence type="predicted"/>
<dbReference type="EMBL" id="CP003879">
    <property type="protein sequence ID" value="AFU68349.1"/>
    <property type="molecule type" value="Genomic_DNA"/>
</dbReference>
<dbReference type="PANTHER" id="PTHR33055">
    <property type="entry name" value="TRANSPOSASE FOR INSERTION SEQUENCE ELEMENT IS1111A"/>
    <property type="match status" value="1"/>
</dbReference>
<name>K4ID49_PSYTT</name>
<dbReference type="AlphaFoldDB" id="K4ID49"/>
<feature type="domain" description="Transposase IS116/IS110/IS902 C-terminal" evidence="3">
    <location>
        <begin position="201"/>
        <end position="287"/>
    </location>
</feature>
<dbReference type="Pfam" id="PF02371">
    <property type="entry name" value="Transposase_20"/>
    <property type="match status" value="1"/>
</dbReference>
<evidence type="ECO:0000313" key="4">
    <source>
        <dbReference type="EMBL" id="AFU68349.1"/>
    </source>
</evidence>
<accession>K4ID49</accession>
<dbReference type="GO" id="GO:0006313">
    <property type="term" value="P:DNA transposition"/>
    <property type="evidence" value="ECO:0007669"/>
    <property type="project" value="InterPro"/>
</dbReference>
<dbReference type="PANTHER" id="PTHR33055:SF3">
    <property type="entry name" value="PUTATIVE TRANSPOSASE FOR IS117-RELATED"/>
    <property type="match status" value="1"/>
</dbReference>
<dbReference type="InterPro" id="IPR047650">
    <property type="entry name" value="Transpos_IS110"/>
</dbReference>
<feature type="domain" description="Transposase IS110-like N-terminal" evidence="2">
    <location>
        <begin position="18"/>
        <end position="154"/>
    </location>
</feature>
<dbReference type="Pfam" id="PF01548">
    <property type="entry name" value="DEDD_Tnp_IS110"/>
    <property type="match status" value="1"/>
</dbReference>
<sequence length="333" mass="37865">MYFQKKHFVMIKDIKYFGIDISHLVFDITDSNGNYHQFKNNSSGFKKFVKLLNQQSHCVMEATGYYHYQLAYFLLESGIKVSVENPLAVKRFIQMKLSKIKTDKSDSKLICEYAQKVDLKLWKGNTKDEMECLQITRALSVYTKQSTMLKNKLHGEAVLGEPSKAVVRSLKRSLKQLTKEMKTLEDKLLVLVKQSHQDLLTRLKTIPGIGPKTSIMLVVLTGGFDRFTSAAELCSYAGLTPVIRQSGSSVKGRPRISKIGNQKLRNLLFMCSFNACKYNKACRDLYERIVAKGKSKKLALIAVCNKLLKQAFAIAKSGLIYDKEYKSTLVRNK</sequence>
<organism evidence="4 5">
    <name type="scientific">Psychroflexus torquis (strain ATCC 700755 / CIP 106069 / ACAM 623)</name>
    <dbReference type="NCBI Taxonomy" id="313595"/>
    <lineage>
        <taxon>Bacteria</taxon>
        <taxon>Pseudomonadati</taxon>
        <taxon>Bacteroidota</taxon>
        <taxon>Flavobacteriia</taxon>
        <taxon>Flavobacteriales</taxon>
        <taxon>Flavobacteriaceae</taxon>
        <taxon>Psychroflexus</taxon>
    </lineage>
</organism>
<dbReference type="GO" id="GO:0004803">
    <property type="term" value="F:transposase activity"/>
    <property type="evidence" value="ECO:0007669"/>
    <property type="project" value="InterPro"/>
</dbReference>
<dbReference type="InterPro" id="IPR003346">
    <property type="entry name" value="Transposase_20"/>
</dbReference>
<dbReference type="InterPro" id="IPR002525">
    <property type="entry name" value="Transp_IS110-like_N"/>
</dbReference>
<dbReference type="eggNOG" id="COG3547">
    <property type="taxonomic scope" value="Bacteria"/>
</dbReference>
<dbReference type="NCBIfam" id="NF033542">
    <property type="entry name" value="transpos_IS110"/>
    <property type="match status" value="1"/>
</dbReference>
<dbReference type="HOGENOM" id="CLU_036902_5_0_10"/>
<feature type="coiled-coil region" evidence="1">
    <location>
        <begin position="167"/>
        <end position="194"/>
    </location>
</feature>
<evidence type="ECO:0000259" key="2">
    <source>
        <dbReference type="Pfam" id="PF01548"/>
    </source>
</evidence>
<evidence type="ECO:0000313" key="5">
    <source>
        <dbReference type="Proteomes" id="UP000008514"/>
    </source>
</evidence>
<dbReference type="GO" id="GO:0003677">
    <property type="term" value="F:DNA binding"/>
    <property type="evidence" value="ECO:0007669"/>
    <property type="project" value="InterPro"/>
</dbReference>
<dbReference type="KEGG" id="ptq:P700755_001440"/>
<protein>
    <submittedName>
        <fullName evidence="4">Transposase, IS110 family</fullName>
    </submittedName>
</protein>
<keyword evidence="1" id="KW-0175">Coiled coil</keyword>
<reference evidence="4" key="2">
    <citation type="submission" date="2012-09" db="EMBL/GenBank/DDBJ databases">
        <title>The complete sequence of Psychroflexus torquis an extreme psychrophile from sea-ice that is stimulated by light.</title>
        <authorList>
            <person name="Feng S."/>
            <person name="Powell S.M."/>
            <person name="Bowman J.P."/>
        </authorList>
    </citation>
    <scope>NUCLEOTIDE SEQUENCE [LARGE SCALE GENOMIC DNA]</scope>
    <source>
        <strain evidence="4">ATCC 700755</strain>
    </source>
</reference>
<reference evidence="4" key="1">
    <citation type="submission" date="2006-03" db="EMBL/GenBank/DDBJ databases">
        <authorList>
            <person name="Bowman J."/>
            <person name="Ferriera S."/>
            <person name="Johnson J."/>
            <person name="Kravitz S."/>
            <person name="Halpern A."/>
            <person name="Remington K."/>
            <person name="Beeson K."/>
            <person name="Tran B."/>
            <person name="Rogers Y.-H."/>
            <person name="Friedman R."/>
            <person name="Venter J.C."/>
        </authorList>
    </citation>
    <scope>NUCLEOTIDE SEQUENCE [LARGE SCALE GENOMIC DNA]</scope>
    <source>
        <strain evidence="4">ATCC 700755</strain>
    </source>
</reference>
<evidence type="ECO:0000259" key="3">
    <source>
        <dbReference type="Pfam" id="PF02371"/>
    </source>
</evidence>